<reference evidence="2 3" key="1">
    <citation type="submission" date="2021-04" db="EMBL/GenBank/DDBJ databases">
        <authorList>
            <person name="Bliznina A."/>
        </authorList>
    </citation>
    <scope>NUCLEOTIDE SEQUENCE [LARGE SCALE GENOMIC DNA]</scope>
</reference>
<sequence length="103" mass="12284">MMPIKYFFALSMLGGVFADRSYQNRLFNNLYLRHQAKEKNAENVGQDEIIRQILNSPNLSDSVNNDNLISYLLESSPETHQRRTRNHYRAKRYQKFMAYHKNL</sequence>
<keyword evidence="3" id="KW-1185">Reference proteome</keyword>
<accession>A0ABN7SAH1</accession>
<proteinExistence type="predicted"/>
<dbReference type="EMBL" id="OU015569">
    <property type="protein sequence ID" value="CAG5096534.1"/>
    <property type="molecule type" value="Genomic_DNA"/>
</dbReference>
<protein>
    <submittedName>
        <fullName evidence="2">Oidioi.mRNA.OKI2018_I69.XSR.g14664.t1.cds</fullName>
    </submittedName>
</protein>
<feature type="chain" id="PRO_5047396936" evidence="1">
    <location>
        <begin position="19"/>
        <end position="103"/>
    </location>
</feature>
<organism evidence="2 3">
    <name type="scientific">Oikopleura dioica</name>
    <name type="common">Tunicate</name>
    <dbReference type="NCBI Taxonomy" id="34765"/>
    <lineage>
        <taxon>Eukaryota</taxon>
        <taxon>Metazoa</taxon>
        <taxon>Chordata</taxon>
        <taxon>Tunicata</taxon>
        <taxon>Appendicularia</taxon>
        <taxon>Copelata</taxon>
        <taxon>Oikopleuridae</taxon>
        <taxon>Oikopleura</taxon>
    </lineage>
</organism>
<dbReference type="Proteomes" id="UP001158576">
    <property type="component" value="Chromosome XSR"/>
</dbReference>
<keyword evidence="1" id="KW-0732">Signal</keyword>
<evidence type="ECO:0000313" key="3">
    <source>
        <dbReference type="Proteomes" id="UP001158576"/>
    </source>
</evidence>
<feature type="signal peptide" evidence="1">
    <location>
        <begin position="1"/>
        <end position="18"/>
    </location>
</feature>
<evidence type="ECO:0000313" key="2">
    <source>
        <dbReference type="EMBL" id="CAG5096534.1"/>
    </source>
</evidence>
<gene>
    <name evidence="2" type="ORF">OKIOD_LOCUS6222</name>
</gene>
<evidence type="ECO:0000256" key="1">
    <source>
        <dbReference type="SAM" id="SignalP"/>
    </source>
</evidence>
<name>A0ABN7SAH1_OIKDI</name>